<proteinExistence type="predicted"/>
<sequence length="81" mass="8775">MCFSCPDPTSIIHGQSAQEAWEPVVVYPLISLMQPSPYPAPVLVRKARGRRGAQSIHLRLVPTEDHSTGQSVSPPEVLCPG</sequence>
<dbReference type="AlphaFoldDB" id="A0AAV2LBD9"/>
<reference evidence="2 3" key="1">
    <citation type="submission" date="2024-04" db="EMBL/GenBank/DDBJ databases">
        <authorList>
            <person name="Waldvogel A.-M."/>
            <person name="Schoenle A."/>
        </authorList>
    </citation>
    <scope>NUCLEOTIDE SEQUENCE [LARGE SCALE GENOMIC DNA]</scope>
</reference>
<keyword evidence="3" id="KW-1185">Reference proteome</keyword>
<name>A0AAV2LBD9_KNICA</name>
<dbReference type="Proteomes" id="UP001497482">
    <property type="component" value="Chromosome 22"/>
</dbReference>
<evidence type="ECO:0000313" key="2">
    <source>
        <dbReference type="EMBL" id="CAL1598418.1"/>
    </source>
</evidence>
<feature type="region of interest" description="Disordered" evidence="1">
    <location>
        <begin position="62"/>
        <end position="81"/>
    </location>
</feature>
<accession>A0AAV2LBD9</accession>
<evidence type="ECO:0000256" key="1">
    <source>
        <dbReference type="SAM" id="MobiDB-lite"/>
    </source>
</evidence>
<evidence type="ECO:0000313" key="3">
    <source>
        <dbReference type="Proteomes" id="UP001497482"/>
    </source>
</evidence>
<gene>
    <name evidence="2" type="ORF">KC01_LOCUS26804</name>
</gene>
<organism evidence="2 3">
    <name type="scientific">Knipowitschia caucasica</name>
    <name type="common">Caucasian dwarf goby</name>
    <name type="synonym">Pomatoschistus caucasicus</name>
    <dbReference type="NCBI Taxonomy" id="637954"/>
    <lineage>
        <taxon>Eukaryota</taxon>
        <taxon>Metazoa</taxon>
        <taxon>Chordata</taxon>
        <taxon>Craniata</taxon>
        <taxon>Vertebrata</taxon>
        <taxon>Euteleostomi</taxon>
        <taxon>Actinopterygii</taxon>
        <taxon>Neopterygii</taxon>
        <taxon>Teleostei</taxon>
        <taxon>Neoteleostei</taxon>
        <taxon>Acanthomorphata</taxon>
        <taxon>Gobiaria</taxon>
        <taxon>Gobiiformes</taxon>
        <taxon>Gobioidei</taxon>
        <taxon>Gobiidae</taxon>
        <taxon>Gobiinae</taxon>
        <taxon>Knipowitschia</taxon>
    </lineage>
</organism>
<protein>
    <submittedName>
        <fullName evidence="2">Uncharacterized protein</fullName>
    </submittedName>
</protein>
<dbReference type="EMBL" id="OZ035844">
    <property type="protein sequence ID" value="CAL1598418.1"/>
    <property type="molecule type" value="Genomic_DNA"/>
</dbReference>